<keyword evidence="1" id="KW-0808">Transferase</keyword>
<accession>A0ABU0XT98</accession>
<dbReference type="PANTHER" id="PTHR46401:SF2">
    <property type="entry name" value="GLYCOSYLTRANSFERASE WBBK-RELATED"/>
    <property type="match status" value="1"/>
</dbReference>
<gene>
    <name evidence="4" type="ORF">RB624_12705</name>
</gene>
<dbReference type="EMBL" id="JAVFKP010000002">
    <property type="protein sequence ID" value="MDQ4626747.1"/>
    <property type="molecule type" value="Genomic_DNA"/>
</dbReference>
<sequence length="329" mass="36718">MKIYIDERWIGEHGIGRFASVLASNINFTPMNMAGSPSSPFDTLRFFLKTLSFSKSDLVFSPGYNAPIFIRTPYIFTIHDLNHIDRGENSSFLKRLYYKWIMLRACRHAKFVLTVSEFSKRRIVEWSGIAPERVINVGNGVNAEYSRSALPFRPGYPYVLSVSNRKPHKNEPRLLEAFSQAAIPSEVRLLFTGDATPALMALIEQYQLQDRVTFTGRVAEADLPGLYRGALALLFPSLYEGFGLPVIEAMACGCPVLTSNTTSLPEVAGHAALLVDPTSVQQIAEGITTICGDEPLRATMIDNGYLQAARFCWSEVVHKTDMALKRAQR</sequence>
<protein>
    <submittedName>
        <fullName evidence="4">Glycosyltransferase family 1 protein</fullName>
    </submittedName>
</protein>
<dbReference type="RefSeq" id="WP_307779284.1">
    <property type="nucleotide sequence ID" value="NZ_JAVFKP010000002.1"/>
</dbReference>
<evidence type="ECO:0000259" key="2">
    <source>
        <dbReference type="Pfam" id="PF00534"/>
    </source>
</evidence>
<feature type="domain" description="Glycosyl transferase family 1" evidence="2">
    <location>
        <begin position="147"/>
        <end position="305"/>
    </location>
</feature>
<dbReference type="Pfam" id="PF00534">
    <property type="entry name" value="Glycos_transf_1"/>
    <property type="match status" value="1"/>
</dbReference>
<keyword evidence="5" id="KW-1185">Reference proteome</keyword>
<name>A0ABU0XT98_9BURK</name>
<dbReference type="Proteomes" id="UP001237592">
    <property type="component" value="Unassembled WGS sequence"/>
</dbReference>
<dbReference type="CDD" id="cd03809">
    <property type="entry name" value="GT4_MtfB-like"/>
    <property type="match status" value="1"/>
</dbReference>
<dbReference type="InterPro" id="IPR028098">
    <property type="entry name" value="Glyco_trans_4-like_N"/>
</dbReference>
<dbReference type="PANTHER" id="PTHR46401">
    <property type="entry name" value="GLYCOSYLTRANSFERASE WBBK-RELATED"/>
    <property type="match status" value="1"/>
</dbReference>
<comment type="caution">
    <text evidence="4">The sequence shown here is derived from an EMBL/GenBank/DDBJ whole genome shotgun (WGS) entry which is preliminary data.</text>
</comment>
<dbReference type="SUPFAM" id="SSF53756">
    <property type="entry name" value="UDP-Glycosyltransferase/glycogen phosphorylase"/>
    <property type="match status" value="1"/>
</dbReference>
<evidence type="ECO:0000313" key="5">
    <source>
        <dbReference type="Proteomes" id="UP001237592"/>
    </source>
</evidence>
<organism evidence="4 5">
    <name type="scientific">Janthinobacterium lividum</name>
    <dbReference type="NCBI Taxonomy" id="29581"/>
    <lineage>
        <taxon>Bacteria</taxon>
        <taxon>Pseudomonadati</taxon>
        <taxon>Pseudomonadota</taxon>
        <taxon>Betaproteobacteria</taxon>
        <taxon>Burkholderiales</taxon>
        <taxon>Oxalobacteraceae</taxon>
        <taxon>Janthinobacterium</taxon>
    </lineage>
</organism>
<feature type="domain" description="Glycosyltransferase subfamily 4-like N-terminal" evidence="3">
    <location>
        <begin position="40"/>
        <end position="144"/>
    </location>
</feature>
<evidence type="ECO:0000259" key="3">
    <source>
        <dbReference type="Pfam" id="PF13439"/>
    </source>
</evidence>
<dbReference type="Gene3D" id="3.40.50.2000">
    <property type="entry name" value="Glycogen Phosphorylase B"/>
    <property type="match status" value="2"/>
</dbReference>
<evidence type="ECO:0000256" key="1">
    <source>
        <dbReference type="ARBA" id="ARBA00022679"/>
    </source>
</evidence>
<dbReference type="Pfam" id="PF13439">
    <property type="entry name" value="Glyco_transf_4"/>
    <property type="match status" value="1"/>
</dbReference>
<reference evidence="4 5" key="1">
    <citation type="submission" date="2023-08" db="EMBL/GenBank/DDBJ databases">
        <title>Draft genome sequence of Janthinobacterium lividum.</title>
        <authorList>
            <person name="Chun B.H."/>
            <person name="Lee Y."/>
        </authorList>
    </citation>
    <scope>NUCLEOTIDE SEQUENCE [LARGE SCALE GENOMIC DNA]</scope>
    <source>
        <strain evidence="4 5">AMJK</strain>
    </source>
</reference>
<evidence type="ECO:0000313" key="4">
    <source>
        <dbReference type="EMBL" id="MDQ4626747.1"/>
    </source>
</evidence>
<proteinExistence type="predicted"/>
<dbReference type="InterPro" id="IPR001296">
    <property type="entry name" value="Glyco_trans_1"/>
</dbReference>